<dbReference type="Proteomes" id="UP001164929">
    <property type="component" value="Chromosome 5"/>
</dbReference>
<evidence type="ECO:0000313" key="2">
    <source>
        <dbReference type="Proteomes" id="UP001164929"/>
    </source>
</evidence>
<sequence>MARSMWGWSSRTDRGMLRERACSSVRLEVGTPMMSFSSPVFKSSPSLATTKAAVEPVPRPRTMPDLTYSTALSAASFLRSSWVRTGADWALMEEILVRVRRFRDGVRRVRRDEEGVV</sequence>
<protein>
    <submittedName>
        <fullName evidence="1">Lipoprotein signal peptidase</fullName>
    </submittedName>
</protein>
<reference evidence="1" key="1">
    <citation type="journal article" date="2023" name="Mol. Ecol. Resour.">
        <title>Chromosome-level genome assembly of a triploid poplar Populus alba 'Berolinensis'.</title>
        <authorList>
            <person name="Chen S."/>
            <person name="Yu Y."/>
            <person name="Wang X."/>
            <person name="Wang S."/>
            <person name="Zhang T."/>
            <person name="Zhou Y."/>
            <person name="He R."/>
            <person name="Meng N."/>
            <person name="Wang Y."/>
            <person name="Liu W."/>
            <person name="Liu Z."/>
            <person name="Liu J."/>
            <person name="Guo Q."/>
            <person name="Huang H."/>
            <person name="Sederoff R.R."/>
            <person name="Wang G."/>
            <person name="Qu G."/>
            <person name="Chen S."/>
        </authorList>
    </citation>
    <scope>NUCLEOTIDE SEQUENCE</scope>
    <source>
        <strain evidence="1">SC-2020</strain>
    </source>
</reference>
<proteinExistence type="predicted"/>
<comment type="caution">
    <text evidence="1">The sequence shown here is derived from an EMBL/GenBank/DDBJ whole genome shotgun (WGS) entry which is preliminary data.</text>
</comment>
<name>A0AAD6W2G3_9ROSI</name>
<keyword evidence="1" id="KW-0449">Lipoprotein</keyword>
<evidence type="ECO:0000313" key="1">
    <source>
        <dbReference type="EMBL" id="KAJ6996241.1"/>
    </source>
</evidence>
<dbReference type="AlphaFoldDB" id="A0AAD6W2G3"/>
<keyword evidence="2" id="KW-1185">Reference proteome</keyword>
<dbReference type="EMBL" id="JAQIZT010000005">
    <property type="protein sequence ID" value="KAJ6996241.1"/>
    <property type="molecule type" value="Genomic_DNA"/>
</dbReference>
<gene>
    <name evidence="1" type="ORF">NC653_012982</name>
</gene>
<accession>A0AAD6W2G3</accession>
<organism evidence="1 2">
    <name type="scientific">Populus alba x Populus x berolinensis</name>
    <dbReference type="NCBI Taxonomy" id="444605"/>
    <lineage>
        <taxon>Eukaryota</taxon>
        <taxon>Viridiplantae</taxon>
        <taxon>Streptophyta</taxon>
        <taxon>Embryophyta</taxon>
        <taxon>Tracheophyta</taxon>
        <taxon>Spermatophyta</taxon>
        <taxon>Magnoliopsida</taxon>
        <taxon>eudicotyledons</taxon>
        <taxon>Gunneridae</taxon>
        <taxon>Pentapetalae</taxon>
        <taxon>rosids</taxon>
        <taxon>fabids</taxon>
        <taxon>Malpighiales</taxon>
        <taxon>Salicaceae</taxon>
        <taxon>Saliceae</taxon>
        <taxon>Populus</taxon>
    </lineage>
</organism>